<dbReference type="InParanoid" id="S8FWH8"/>
<keyword evidence="2" id="KW-1185">Reference proteome</keyword>
<dbReference type="Gene3D" id="3.80.10.10">
    <property type="entry name" value="Ribonuclease Inhibitor"/>
    <property type="match status" value="1"/>
</dbReference>
<protein>
    <recommendedName>
        <fullName evidence="3">F-box domain-containing protein</fullName>
    </recommendedName>
</protein>
<name>S8FWH8_FOMSC</name>
<dbReference type="OrthoDB" id="3222238at2759"/>
<evidence type="ECO:0000313" key="2">
    <source>
        <dbReference type="Proteomes" id="UP000015241"/>
    </source>
</evidence>
<dbReference type="AlphaFoldDB" id="S8FWH8"/>
<dbReference type="InterPro" id="IPR032675">
    <property type="entry name" value="LRR_dom_sf"/>
</dbReference>
<sequence>MSVARALQNVDILCAICEELAPEHYTRRYRNRRRRELANLAGVCSAFSDPATRVLWRVLLGVGPVLGLLPSVAVTKDARGYSQPKHYTLAYSDTVDGWQSKFEQYARHVRVIDYTDSYGAERGSHLPPCRDWHWPLCAEHIDPVLEQFLLISFRDTPLLPFLQRLTWKIGNYQYQGHQIEFVPPPSLPLSLLHSSVRQLILHLSTPGEGRFHSPEGILSAVSFLVPSLEELTLYEQRITIRDPSWHPVPIPTSIYMPRGGLQAIGKCAHLQRLSIIGDHIILDHHHLSLMLAASPQLRHLGIVASRIDAGSIGTVQRPGRAPAASALETLQLTIPDEAFTRFFGLVQTSRLRMLSLRPRNQDMVIGHSAIWLGQVAVNQWSTTIRVVRLWFDAPQYPDTLVQWIRPLVAIPDLEQLEVCIRRGRTPVIDDDALLISRSWPRLTKFLLLYGREARPACSLSHRSLQHFADNCQDLEQLVLPGIYDPDVDHHAHLPRPRPHNKLKTLLFGPHLDVRCMKCFARYTHTMFPNIRAHGRPADHVRFPYHKHHSKEFWKALRAD</sequence>
<dbReference type="Proteomes" id="UP000015241">
    <property type="component" value="Unassembled WGS sequence"/>
</dbReference>
<reference evidence="1 2" key="1">
    <citation type="journal article" date="2012" name="Science">
        <title>The Paleozoic origin of enzymatic lignin decomposition reconstructed from 31 fungal genomes.</title>
        <authorList>
            <person name="Floudas D."/>
            <person name="Binder M."/>
            <person name="Riley R."/>
            <person name="Barry K."/>
            <person name="Blanchette R.A."/>
            <person name="Henrissat B."/>
            <person name="Martinez A.T."/>
            <person name="Otillar R."/>
            <person name="Spatafora J.W."/>
            <person name="Yadav J.S."/>
            <person name="Aerts A."/>
            <person name="Benoit I."/>
            <person name="Boyd A."/>
            <person name="Carlson A."/>
            <person name="Copeland A."/>
            <person name="Coutinho P.M."/>
            <person name="de Vries R.P."/>
            <person name="Ferreira P."/>
            <person name="Findley K."/>
            <person name="Foster B."/>
            <person name="Gaskell J."/>
            <person name="Glotzer D."/>
            <person name="Gorecki P."/>
            <person name="Heitman J."/>
            <person name="Hesse C."/>
            <person name="Hori C."/>
            <person name="Igarashi K."/>
            <person name="Jurgens J.A."/>
            <person name="Kallen N."/>
            <person name="Kersten P."/>
            <person name="Kohler A."/>
            <person name="Kuees U."/>
            <person name="Kumar T.K.A."/>
            <person name="Kuo A."/>
            <person name="LaButti K."/>
            <person name="Larrondo L.F."/>
            <person name="Lindquist E."/>
            <person name="Ling A."/>
            <person name="Lombard V."/>
            <person name="Lucas S."/>
            <person name="Lundell T."/>
            <person name="Martin R."/>
            <person name="McLaughlin D.J."/>
            <person name="Morgenstern I."/>
            <person name="Morin E."/>
            <person name="Murat C."/>
            <person name="Nagy L.G."/>
            <person name="Nolan M."/>
            <person name="Ohm R.A."/>
            <person name="Patyshakuliyeva A."/>
            <person name="Rokas A."/>
            <person name="Ruiz-Duenas F.J."/>
            <person name="Sabat G."/>
            <person name="Salamov A."/>
            <person name="Samejima M."/>
            <person name="Schmutz J."/>
            <person name="Slot J.C."/>
            <person name="St John F."/>
            <person name="Stenlid J."/>
            <person name="Sun H."/>
            <person name="Sun S."/>
            <person name="Syed K."/>
            <person name="Tsang A."/>
            <person name="Wiebenga A."/>
            <person name="Young D."/>
            <person name="Pisabarro A."/>
            <person name="Eastwood D.C."/>
            <person name="Martin F."/>
            <person name="Cullen D."/>
            <person name="Grigoriev I.V."/>
            <person name="Hibbett D.S."/>
        </authorList>
    </citation>
    <scope>NUCLEOTIDE SEQUENCE</scope>
    <source>
        <strain evidence="2">FP-58527</strain>
    </source>
</reference>
<organism evidence="1 2">
    <name type="scientific">Fomitopsis schrenkii</name>
    <name type="common">Brown rot fungus</name>
    <dbReference type="NCBI Taxonomy" id="2126942"/>
    <lineage>
        <taxon>Eukaryota</taxon>
        <taxon>Fungi</taxon>
        <taxon>Dikarya</taxon>
        <taxon>Basidiomycota</taxon>
        <taxon>Agaricomycotina</taxon>
        <taxon>Agaricomycetes</taxon>
        <taxon>Polyporales</taxon>
        <taxon>Fomitopsis</taxon>
    </lineage>
</organism>
<evidence type="ECO:0000313" key="1">
    <source>
        <dbReference type="EMBL" id="EPT02605.1"/>
    </source>
</evidence>
<gene>
    <name evidence="1" type="ORF">FOMPIDRAFT_1047669</name>
</gene>
<evidence type="ECO:0008006" key="3">
    <source>
        <dbReference type="Google" id="ProtNLM"/>
    </source>
</evidence>
<accession>S8FWH8</accession>
<proteinExistence type="predicted"/>
<dbReference type="HOGENOM" id="CLU_021164_3_2_1"/>
<dbReference type="EMBL" id="KE504134">
    <property type="protein sequence ID" value="EPT02605.1"/>
    <property type="molecule type" value="Genomic_DNA"/>
</dbReference>